<gene>
    <name evidence="1" type="ORF">L2E82_33090</name>
</gene>
<reference evidence="1 2" key="2">
    <citation type="journal article" date="2022" name="Mol. Ecol. Resour.">
        <title>The genomes of chicory, endive, great burdock and yacon provide insights into Asteraceae paleo-polyploidization history and plant inulin production.</title>
        <authorList>
            <person name="Fan W."/>
            <person name="Wang S."/>
            <person name="Wang H."/>
            <person name="Wang A."/>
            <person name="Jiang F."/>
            <person name="Liu H."/>
            <person name="Zhao H."/>
            <person name="Xu D."/>
            <person name="Zhang Y."/>
        </authorList>
    </citation>
    <scope>NUCLEOTIDE SEQUENCE [LARGE SCALE GENOMIC DNA]</scope>
    <source>
        <strain evidence="2">cv. Punajuju</strain>
        <tissue evidence="1">Leaves</tissue>
    </source>
</reference>
<comment type="caution">
    <text evidence="1">The sequence shown here is derived from an EMBL/GenBank/DDBJ whole genome shotgun (WGS) entry which is preliminary data.</text>
</comment>
<name>A0ACB9BJ86_CICIN</name>
<proteinExistence type="predicted"/>
<reference evidence="2" key="1">
    <citation type="journal article" date="2022" name="Mol. Ecol. Resour.">
        <title>The genomes of chicory, endive, great burdock and yacon provide insights into Asteraceae palaeo-polyploidization history and plant inulin production.</title>
        <authorList>
            <person name="Fan W."/>
            <person name="Wang S."/>
            <person name="Wang H."/>
            <person name="Wang A."/>
            <person name="Jiang F."/>
            <person name="Liu H."/>
            <person name="Zhao H."/>
            <person name="Xu D."/>
            <person name="Zhang Y."/>
        </authorList>
    </citation>
    <scope>NUCLEOTIDE SEQUENCE [LARGE SCALE GENOMIC DNA]</scope>
    <source>
        <strain evidence="2">cv. Punajuju</strain>
    </source>
</reference>
<dbReference type="EMBL" id="CM042014">
    <property type="protein sequence ID" value="KAI3722065.1"/>
    <property type="molecule type" value="Genomic_DNA"/>
</dbReference>
<sequence>MCDPEDSFVGGDKSTEDLVNREHHQLGQRWRLRRRHGEYKVSEDEVEENEADVVGFYIGIEEGKDIKIKCQKPKKPLEGFIFYFNLISPPHRSTSSWQMRHWSRSAKPAARFPYAATDDATWADVPVPPGRNVLDASMGGGGMVSVPYDIGGIP</sequence>
<protein>
    <submittedName>
        <fullName evidence="1">Uncharacterized protein</fullName>
    </submittedName>
</protein>
<dbReference type="Proteomes" id="UP001055811">
    <property type="component" value="Linkage Group LG06"/>
</dbReference>
<keyword evidence="2" id="KW-1185">Reference proteome</keyword>
<evidence type="ECO:0000313" key="1">
    <source>
        <dbReference type="EMBL" id="KAI3722065.1"/>
    </source>
</evidence>
<evidence type="ECO:0000313" key="2">
    <source>
        <dbReference type="Proteomes" id="UP001055811"/>
    </source>
</evidence>
<organism evidence="1 2">
    <name type="scientific">Cichorium intybus</name>
    <name type="common">Chicory</name>
    <dbReference type="NCBI Taxonomy" id="13427"/>
    <lineage>
        <taxon>Eukaryota</taxon>
        <taxon>Viridiplantae</taxon>
        <taxon>Streptophyta</taxon>
        <taxon>Embryophyta</taxon>
        <taxon>Tracheophyta</taxon>
        <taxon>Spermatophyta</taxon>
        <taxon>Magnoliopsida</taxon>
        <taxon>eudicotyledons</taxon>
        <taxon>Gunneridae</taxon>
        <taxon>Pentapetalae</taxon>
        <taxon>asterids</taxon>
        <taxon>campanulids</taxon>
        <taxon>Asterales</taxon>
        <taxon>Asteraceae</taxon>
        <taxon>Cichorioideae</taxon>
        <taxon>Cichorieae</taxon>
        <taxon>Cichoriinae</taxon>
        <taxon>Cichorium</taxon>
    </lineage>
</organism>
<accession>A0ACB9BJ86</accession>